<dbReference type="Proteomes" id="UP000565205">
    <property type="component" value="Unassembled WGS sequence"/>
</dbReference>
<dbReference type="SUPFAM" id="SSF47598">
    <property type="entry name" value="Ribbon-helix-helix"/>
    <property type="match status" value="1"/>
</dbReference>
<evidence type="ECO:0000313" key="9">
    <source>
        <dbReference type="Proteomes" id="UP000557688"/>
    </source>
</evidence>
<evidence type="ECO:0000313" key="7">
    <source>
        <dbReference type="EMBL" id="MBB3174812.1"/>
    </source>
</evidence>
<sequence>MLAPRQTGRARSPAPKQHQLNLRIGEAQLRLIDEAAAALHKNRTEFLLETSLAIAEDVLLDRRLFSLDDDAHARFIACLDAPVADNPRLRALLHRKAPWEG</sequence>
<keyword evidence="1" id="KW-0678">Repressor</keyword>
<evidence type="ECO:0000313" key="8">
    <source>
        <dbReference type="EMBL" id="NVN30055.1"/>
    </source>
</evidence>
<evidence type="ECO:0000256" key="1">
    <source>
        <dbReference type="ARBA" id="ARBA00022491"/>
    </source>
</evidence>
<reference evidence="8 10" key="1">
    <citation type="submission" date="2020-06" db="EMBL/GenBank/DDBJ databases">
        <title>Description of novel acetic acid bacteria.</title>
        <authorList>
            <person name="Sombolestani A."/>
        </authorList>
    </citation>
    <scope>NUCLEOTIDE SEQUENCE [LARGE SCALE GENOMIC DNA]</scope>
    <source>
        <strain evidence="8 10">LMG 26838</strain>
    </source>
</reference>
<dbReference type="Proteomes" id="UP000557688">
    <property type="component" value="Unassembled WGS sequence"/>
</dbReference>
<comment type="caution">
    <text evidence="7">The sequence shown here is derived from an EMBL/GenBank/DDBJ whole genome shotgun (WGS) entry which is preliminary data.</text>
</comment>
<evidence type="ECO:0000256" key="5">
    <source>
        <dbReference type="ARBA" id="ARBA00023163"/>
    </source>
</evidence>
<evidence type="ECO:0000313" key="10">
    <source>
        <dbReference type="Proteomes" id="UP000565205"/>
    </source>
</evidence>
<dbReference type="RefSeq" id="WP_176623282.1">
    <property type="nucleotide sequence ID" value="NZ_JABXXQ010000098.1"/>
</dbReference>
<keyword evidence="4" id="KW-0238">DNA-binding</keyword>
<reference evidence="7 9" key="2">
    <citation type="submission" date="2020-08" db="EMBL/GenBank/DDBJ databases">
        <title>Genomic Encyclopedia of Type Strains, Phase III (KMG-III): the genomes of soil and plant-associated and newly described type strains.</title>
        <authorList>
            <person name="Whitman W."/>
        </authorList>
    </citation>
    <scope>NUCLEOTIDE SEQUENCE [LARGE SCALE GENOMIC DNA]</scope>
    <source>
        <strain evidence="7 9">CECT 8088</strain>
    </source>
</reference>
<keyword evidence="2" id="KW-1277">Toxin-antitoxin system</keyword>
<dbReference type="InterPro" id="IPR010985">
    <property type="entry name" value="Ribbon_hlx_hlx"/>
</dbReference>
<accession>A0A839V5I5</accession>
<dbReference type="PANTHER" id="PTHR35401">
    <property type="entry name" value="COPG FAMILY HELIX-TURN-HELIX PROTEIN-RELATED-RELATED"/>
    <property type="match status" value="1"/>
</dbReference>
<comment type="similarity">
    <text evidence="6">Belongs to the TacA antitoxin family.</text>
</comment>
<dbReference type="Gene3D" id="1.20.5.780">
    <property type="entry name" value="Single helix bin"/>
    <property type="match status" value="1"/>
</dbReference>
<evidence type="ECO:0000256" key="6">
    <source>
        <dbReference type="ARBA" id="ARBA00049988"/>
    </source>
</evidence>
<dbReference type="EMBL" id="JACHXV010000011">
    <property type="protein sequence ID" value="MBB3174812.1"/>
    <property type="molecule type" value="Genomic_DNA"/>
</dbReference>
<dbReference type="PANTHER" id="PTHR35401:SF1">
    <property type="entry name" value="CYTOPLASMIC PROTEIN"/>
    <property type="match status" value="1"/>
</dbReference>
<gene>
    <name evidence="7" type="ORF">FHR90_002658</name>
    <name evidence="8" type="ORF">HUK83_06860</name>
</gene>
<keyword evidence="3" id="KW-0805">Transcription regulation</keyword>
<dbReference type="InterPro" id="IPR014795">
    <property type="entry name" value="TacA_1-like"/>
</dbReference>
<proteinExistence type="inferred from homology"/>
<evidence type="ECO:0000256" key="2">
    <source>
        <dbReference type="ARBA" id="ARBA00022649"/>
    </source>
</evidence>
<dbReference type="Pfam" id="PF08681">
    <property type="entry name" value="TacA1"/>
    <property type="match status" value="1"/>
</dbReference>
<evidence type="ECO:0000256" key="4">
    <source>
        <dbReference type="ARBA" id="ARBA00023125"/>
    </source>
</evidence>
<dbReference type="AlphaFoldDB" id="A0A839V5I5"/>
<keyword evidence="9" id="KW-1185">Reference proteome</keyword>
<organism evidence="7 9">
    <name type="scientific">Endobacter medicaginis</name>
    <dbReference type="NCBI Taxonomy" id="1181271"/>
    <lineage>
        <taxon>Bacteria</taxon>
        <taxon>Pseudomonadati</taxon>
        <taxon>Pseudomonadota</taxon>
        <taxon>Alphaproteobacteria</taxon>
        <taxon>Acetobacterales</taxon>
        <taxon>Acetobacteraceae</taxon>
        <taxon>Endobacter</taxon>
    </lineage>
</organism>
<name>A0A839V5I5_9PROT</name>
<keyword evidence="5" id="KW-0804">Transcription</keyword>
<dbReference type="GO" id="GO:0003677">
    <property type="term" value="F:DNA binding"/>
    <property type="evidence" value="ECO:0007669"/>
    <property type="project" value="UniProtKB-KW"/>
</dbReference>
<evidence type="ECO:0000256" key="3">
    <source>
        <dbReference type="ARBA" id="ARBA00023015"/>
    </source>
</evidence>
<dbReference type="GO" id="GO:0006355">
    <property type="term" value="P:regulation of DNA-templated transcription"/>
    <property type="evidence" value="ECO:0007669"/>
    <property type="project" value="InterPro"/>
</dbReference>
<dbReference type="EMBL" id="JABXXQ010000098">
    <property type="protein sequence ID" value="NVN30055.1"/>
    <property type="molecule type" value="Genomic_DNA"/>
</dbReference>
<protein>
    <submittedName>
        <fullName evidence="8">DUF1778 domain-containing protein</fullName>
    </submittedName>
</protein>